<evidence type="ECO:0000313" key="1">
    <source>
        <dbReference type="EMBL" id="EET24354.1"/>
    </source>
</evidence>
<reference evidence="1" key="2">
    <citation type="submission" date="2008-07" db="EMBL/GenBank/DDBJ databases">
        <authorList>
            <consortium name="Broad Institute Genome Sequencing Platform"/>
            <person name="Colwell R."/>
            <person name="Grim C.J."/>
            <person name="Young S."/>
            <person name="Jaffe D."/>
            <person name="Gnerre S."/>
            <person name="Berlin A."/>
            <person name="Heiman D."/>
            <person name="Hepburn T."/>
            <person name="Shea T."/>
            <person name="Sykes S."/>
            <person name="Alvarado L."/>
            <person name="Kodira C."/>
            <person name="Heidelberg J."/>
            <person name="Lander E."/>
            <person name="Galagan J."/>
            <person name="Nusbaum C."/>
            <person name="Birren B."/>
        </authorList>
    </citation>
    <scope>NUCLEOTIDE SEQUENCE [LARGE SCALE GENOMIC DNA]</scope>
    <source>
        <strain evidence="1">MO10</strain>
    </source>
</reference>
<organism evidence="1">
    <name type="scientific">Vibrio cholerae (strain MO10)</name>
    <dbReference type="NCBI Taxonomy" id="345072"/>
    <lineage>
        <taxon>Bacteria</taxon>
        <taxon>Pseudomonadati</taxon>
        <taxon>Pseudomonadota</taxon>
        <taxon>Gammaproteobacteria</taxon>
        <taxon>Vibrionales</taxon>
        <taxon>Vibrionaceae</taxon>
        <taxon>Vibrio</taxon>
    </lineage>
</organism>
<dbReference type="AlphaFoldDB" id="A0A0X1L1I0"/>
<protein>
    <submittedName>
        <fullName evidence="1">Uncharacterized protein</fullName>
    </submittedName>
</protein>
<proteinExistence type="predicted"/>
<dbReference type="EMBL" id="DS990137">
    <property type="protein sequence ID" value="EET24354.1"/>
    <property type="molecule type" value="Genomic_DNA"/>
</dbReference>
<dbReference type="HOGENOM" id="CLU_3278390_0_0_6"/>
<gene>
    <name evidence="1" type="ORF">VchoM_02380</name>
</gene>
<sequence>MARTEEVTSSASTGAAIKQGESANNKAGIPCRMVVYFKLGN</sequence>
<reference evidence="1" key="1">
    <citation type="submission" date="2005-09" db="EMBL/GenBank/DDBJ databases">
        <title>Annotation of Vibrio cholerae MO10.</title>
        <authorList>
            <person name="Colwell R."/>
            <person name="Grim C.J."/>
            <person name="Young S."/>
            <person name="Jaffe D."/>
            <person name="Gnerre S."/>
            <person name="Berlin A."/>
            <person name="Heiman D."/>
            <person name="Hepburn T."/>
            <person name="Shea T."/>
            <person name="Sykes S."/>
            <person name="Yandava C."/>
            <person name="Alvarado L."/>
            <person name="Kodira C."/>
            <person name="Borodovsky M."/>
            <person name="Heidelberg J."/>
            <person name="Lander E."/>
            <person name="Galagan J."/>
            <person name="Nusbaum C."/>
            <person name="Birren B."/>
        </authorList>
    </citation>
    <scope>NUCLEOTIDE SEQUENCE [LARGE SCALE GENOMIC DNA]</scope>
    <source>
        <strain evidence="1">MO10</strain>
    </source>
</reference>
<dbReference type="Proteomes" id="UP000004687">
    <property type="component" value="Unassembled WGS sequence"/>
</dbReference>
<accession>A0A0X1L1I0</accession>
<name>A0A0X1L1I0_VIBCO</name>